<proteinExistence type="predicted"/>
<dbReference type="InterPro" id="IPR002816">
    <property type="entry name" value="TraB/PrgY/GumN_fam"/>
</dbReference>
<dbReference type="Pfam" id="PF01963">
    <property type="entry name" value="TraB_PrgY_gumN"/>
    <property type="match status" value="1"/>
</dbReference>
<evidence type="ECO:0000256" key="8">
    <source>
        <dbReference type="ARBA" id="ARBA00022801"/>
    </source>
</evidence>
<keyword evidence="6" id="KW-0479">Metal-binding</keyword>
<keyword evidence="8" id="KW-0378">Hydrolase</keyword>
<evidence type="ECO:0000256" key="5">
    <source>
        <dbReference type="ARBA" id="ARBA00022692"/>
    </source>
</evidence>
<evidence type="ECO:0000256" key="4">
    <source>
        <dbReference type="ARBA" id="ARBA00022670"/>
    </source>
</evidence>
<accession>A0ABN6H167</accession>
<feature type="chain" id="PRO_5046766724" evidence="13">
    <location>
        <begin position="22"/>
        <end position="310"/>
    </location>
</feature>
<keyword evidence="4" id="KW-0645">Protease</keyword>
<evidence type="ECO:0000256" key="13">
    <source>
        <dbReference type="SAM" id="SignalP"/>
    </source>
</evidence>
<evidence type="ECO:0000256" key="2">
    <source>
        <dbReference type="ARBA" id="ARBA00001941"/>
    </source>
</evidence>
<evidence type="ECO:0000256" key="6">
    <source>
        <dbReference type="ARBA" id="ARBA00022723"/>
    </source>
</evidence>
<evidence type="ECO:0000256" key="10">
    <source>
        <dbReference type="ARBA" id="ARBA00023049"/>
    </source>
</evidence>
<dbReference type="EMBL" id="AP024702">
    <property type="protein sequence ID" value="BCX47322.1"/>
    <property type="molecule type" value="Genomic_DNA"/>
</dbReference>
<evidence type="ECO:0000313" key="14">
    <source>
        <dbReference type="EMBL" id="BCX47322.1"/>
    </source>
</evidence>
<comment type="subcellular location">
    <subcellularLocation>
        <location evidence="3">Membrane</location>
        <topology evidence="3">Single-pass type I membrane protein</topology>
    </subcellularLocation>
</comment>
<evidence type="ECO:0000256" key="12">
    <source>
        <dbReference type="ARBA" id="ARBA00023180"/>
    </source>
</evidence>
<keyword evidence="12" id="KW-0325">Glycoprotein</keyword>
<evidence type="ECO:0000256" key="1">
    <source>
        <dbReference type="ARBA" id="ARBA00001936"/>
    </source>
</evidence>
<keyword evidence="11" id="KW-0472">Membrane</keyword>
<dbReference type="PANTHER" id="PTHR31120:SF6">
    <property type="entry name" value="METALLOPROTEASE TIKI HOMOLOG"/>
    <property type="match status" value="1"/>
</dbReference>
<keyword evidence="7 13" id="KW-0732">Signal</keyword>
<name>A0ABN6H167_9BACT</name>
<gene>
    <name evidence="14" type="ORF">HAHE_12300</name>
</gene>
<keyword evidence="15" id="KW-1185">Reference proteome</keyword>
<keyword evidence="9" id="KW-1133">Transmembrane helix</keyword>
<dbReference type="InterPro" id="IPR040230">
    <property type="entry name" value="TIKI1/2-like"/>
</dbReference>
<evidence type="ECO:0000256" key="11">
    <source>
        <dbReference type="ARBA" id="ARBA00023136"/>
    </source>
</evidence>
<evidence type="ECO:0000256" key="3">
    <source>
        <dbReference type="ARBA" id="ARBA00004479"/>
    </source>
</evidence>
<keyword evidence="10" id="KW-0482">Metalloprotease</keyword>
<comment type="cofactor">
    <cofactor evidence="2">
        <name>Co(2+)</name>
        <dbReference type="ChEBI" id="CHEBI:48828"/>
    </cofactor>
</comment>
<dbReference type="Proteomes" id="UP001374893">
    <property type="component" value="Chromosome"/>
</dbReference>
<evidence type="ECO:0000313" key="15">
    <source>
        <dbReference type="Proteomes" id="UP001374893"/>
    </source>
</evidence>
<keyword evidence="5" id="KW-0812">Transmembrane</keyword>
<evidence type="ECO:0000256" key="7">
    <source>
        <dbReference type="ARBA" id="ARBA00022729"/>
    </source>
</evidence>
<evidence type="ECO:0000256" key="9">
    <source>
        <dbReference type="ARBA" id="ARBA00022989"/>
    </source>
</evidence>
<dbReference type="CDD" id="cd14789">
    <property type="entry name" value="Tiki"/>
    <property type="match status" value="1"/>
</dbReference>
<dbReference type="RefSeq" id="WP_338689456.1">
    <property type="nucleotide sequence ID" value="NZ_AP024702.1"/>
</dbReference>
<protein>
    <submittedName>
        <fullName evidence="14">Transfer protein GumN</fullName>
    </submittedName>
</protein>
<dbReference type="PANTHER" id="PTHR31120">
    <property type="entry name" value="METALLOPROTEASE TIKI"/>
    <property type="match status" value="1"/>
</dbReference>
<comment type="cofactor">
    <cofactor evidence="1">
        <name>Mn(2+)</name>
        <dbReference type="ChEBI" id="CHEBI:29035"/>
    </cofactor>
</comment>
<feature type="signal peptide" evidence="13">
    <location>
        <begin position="1"/>
        <end position="21"/>
    </location>
</feature>
<organism evidence="14 15">
    <name type="scientific">Haloferula helveola</name>
    <dbReference type="NCBI Taxonomy" id="490095"/>
    <lineage>
        <taxon>Bacteria</taxon>
        <taxon>Pseudomonadati</taxon>
        <taxon>Verrucomicrobiota</taxon>
        <taxon>Verrucomicrobiia</taxon>
        <taxon>Verrucomicrobiales</taxon>
        <taxon>Verrucomicrobiaceae</taxon>
        <taxon>Haloferula</taxon>
    </lineage>
</organism>
<sequence length="310" mass="33716">MIRKLIACLIAPALVLIPATAQEDGPKHPLRPLLWKVEGNGLEKPSWLFGTIHLGEGPLGKLHPAADKALAGSDVVYTEVSMDPATQLGMAKHFMRTDGKTLSASIGEELTKQLEAELAAVQPGLTSGIFQSFKTWAVAVTIPLLKAQLGGSPPVDRIVWDKATEAGKGTVALEKPEDQFGIFDDLKEEEQIIFLSESLRLQKESRGKEEDPVAHLVEAYVSGDPKKIEGAMEHQMNEMAKGEHKELGEKLLKRLLQDRNVTMAKTMAERMKVDPAKSHFFAVGAGHYLGKGNIVGLLTDRGYTVTLANP</sequence>
<reference evidence="14 15" key="1">
    <citation type="submission" date="2021-06" db="EMBL/GenBank/DDBJ databases">
        <title>Complete genome of Haloferula helveola possessing various polysaccharide degrading enzymes.</title>
        <authorList>
            <person name="Takami H."/>
            <person name="Huang C."/>
            <person name="Hamasaki K."/>
        </authorList>
    </citation>
    <scope>NUCLEOTIDE SEQUENCE [LARGE SCALE GENOMIC DNA]</scope>
    <source>
        <strain evidence="14 15">CN-1</strain>
    </source>
</reference>